<proteinExistence type="predicted"/>
<name>A0A7N2LJM5_QUELO</name>
<evidence type="ECO:0000256" key="1">
    <source>
        <dbReference type="SAM" id="MobiDB-lite"/>
    </source>
</evidence>
<reference evidence="2 3" key="1">
    <citation type="journal article" date="2016" name="G3 (Bethesda)">
        <title>First Draft Assembly and Annotation of the Genome of a California Endemic Oak Quercus lobata Nee (Fagaceae).</title>
        <authorList>
            <person name="Sork V.L."/>
            <person name="Fitz-Gibbon S.T."/>
            <person name="Puiu D."/>
            <person name="Crepeau M."/>
            <person name="Gugger P.F."/>
            <person name="Sherman R."/>
            <person name="Stevens K."/>
            <person name="Langley C.H."/>
            <person name="Pellegrini M."/>
            <person name="Salzberg S.L."/>
        </authorList>
    </citation>
    <scope>NUCLEOTIDE SEQUENCE [LARGE SCALE GENOMIC DNA]</scope>
    <source>
        <strain evidence="2 3">cv. SW786</strain>
    </source>
</reference>
<feature type="compositionally biased region" description="Basic residues" evidence="1">
    <location>
        <begin position="113"/>
        <end position="122"/>
    </location>
</feature>
<dbReference type="AlphaFoldDB" id="A0A7N2LJM5"/>
<feature type="compositionally biased region" description="Polar residues" evidence="1">
    <location>
        <begin position="102"/>
        <end position="112"/>
    </location>
</feature>
<dbReference type="InParanoid" id="A0A7N2LJM5"/>
<feature type="region of interest" description="Disordered" evidence="1">
    <location>
        <begin position="94"/>
        <end position="122"/>
    </location>
</feature>
<sequence>MQHYLNELNHQMKQWKKRKVWIALQVIIQMRLHLLLNSRGKSQSCLLGPYPVFTKDGAIKEITNAEVQDLIWMVGNLKLEVTRYSRLLYKGSDQSVDDTRDANSSGSITAQRVSKRMRRPCY</sequence>
<keyword evidence="3" id="KW-1185">Reference proteome</keyword>
<dbReference type="EMBL" id="LRBV02000004">
    <property type="status" value="NOT_ANNOTATED_CDS"/>
    <property type="molecule type" value="Genomic_DNA"/>
</dbReference>
<reference evidence="2" key="2">
    <citation type="submission" date="2021-01" db="UniProtKB">
        <authorList>
            <consortium name="EnsemblPlants"/>
        </authorList>
    </citation>
    <scope>IDENTIFICATION</scope>
</reference>
<evidence type="ECO:0000313" key="3">
    <source>
        <dbReference type="Proteomes" id="UP000594261"/>
    </source>
</evidence>
<dbReference type="EnsemblPlants" id="QL04p095743:mrna">
    <property type="protein sequence ID" value="QL04p095743:mrna"/>
    <property type="gene ID" value="QL04p095743"/>
</dbReference>
<accession>A0A7N2LJM5</accession>
<evidence type="ECO:0000313" key="2">
    <source>
        <dbReference type="EnsemblPlants" id="QL04p095743:mrna"/>
    </source>
</evidence>
<dbReference type="Proteomes" id="UP000594261">
    <property type="component" value="Chromosome 4"/>
</dbReference>
<protein>
    <submittedName>
        <fullName evidence="2">Uncharacterized protein</fullName>
    </submittedName>
</protein>
<organism evidence="2 3">
    <name type="scientific">Quercus lobata</name>
    <name type="common">Valley oak</name>
    <dbReference type="NCBI Taxonomy" id="97700"/>
    <lineage>
        <taxon>Eukaryota</taxon>
        <taxon>Viridiplantae</taxon>
        <taxon>Streptophyta</taxon>
        <taxon>Embryophyta</taxon>
        <taxon>Tracheophyta</taxon>
        <taxon>Spermatophyta</taxon>
        <taxon>Magnoliopsida</taxon>
        <taxon>eudicotyledons</taxon>
        <taxon>Gunneridae</taxon>
        <taxon>Pentapetalae</taxon>
        <taxon>rosids</taxon>
        <taxon>fabids</taxon>
        <taxon>Fagales</taxon>
        <taxon>Fagaceae</taxon>
        <taxon>Quercus</taxon>
    </lineage>
</organism>
<dbReference type="Gramene" id="QL04p095743:mrna">
    <property type="protein sequence ID" value="QL04p095743:mrna"/>
    <property type="gene ID" value="QL04p095743"/>
</dbReference>